<evidence type="ECO:0000256" key="8">
    <source>
        <dbReference type="ARBA" id="ARBA00022989"/>
    </source>
</evidence>
<dbReference type="AlphaFoldDB" id="A0A2R5GM18"/>
<keyword evidence="14" id="KW-1185">Reference proteome</keyword>
<dbReference type="GO" id="GO:0006506">
    <property type="term" value="P:GPI anchor biosynthetic process"/>
    <property type="evidence" value="ECO:0007669"/>
    <property type="project" value="UniProtKB-UniPathway"/>
</dbReference>
<dbReference type="InParanoid" id="A0A2R5GM18"/>
<dbReference type="Proteomes" id="UP000241890">
    <property type="component" value="Unassembled WGS sequence"/>
</dbReference>
<comment type="pathway">
    <text evidence="2">Glycolipid biosynthesis; glycosylphosphatidylinositol-anchor biosynthesis.</text>
</comment>
<feature type="transmembrane region" description="Helical" evidence="11">
    <location>
        <begin position="659"/>
        <end position="676"/>
    </location>
</feature>
<dbReference type="GO" id="GO:0051267">
    <property type="term" value="F:CP2 mannose-ethanolamine phosphotransferase activity"/>
    <property type="evidence" value="ECO:0007669"/>
    <property type="project" value="TreeGrafter"/>
</dbReference>
<gene>
    <name evidence="13" type="ORF">FCC1311_051352</name>
</gene>
<feature type="transmembrane region" description="Helical" evidence="11">
    <location>
        <begin position="579"/>
        <end position="600"/>
    </location>
</feature>
<evidence type="ECO:0000256" key="3">
    <source>
        <dbReference type="ARBA" id="ARBA00005315"/>
    </source>
</evidence>
<dbReference type="InterPro" id="IPR002591">
    <property type="entry name" value="Phosphodiest/P_Trfase"/>
</dbReference>
<dbReference type="CDD" id="cd16024">
    <property type="entry name" value="GPI_EPT_2"/>
    <property type="match status" value="1"/>
</dbReference>
<protein>
    <submittedName>
        <fullName evidence="13">GPI ethanolamine phosphate transferase 2</fullName>
    </submittedName>
</protein>
<comment type="similarity">
    <text evidence="3">Belongs to the PIGG/PIGN/PIGO family. PIGG subfamily.</text>
</comment>
<dbReference type="SUPFAM" id="SSF53649">
    <property type="entry name" value="Alkaline phosphatase-like"/>
    <property type="match status" value="1"/>
</dbReference>
<evidence type="ECO:0000256" key="5">
    <source>
        <dbReference type="ARBA" id="ARBA00022679"/>
    </source>
</evidence>
<feature type="transmembrane region" description="Helical" evidence="11">
    <location>
        <begin position="850"/>
        <end position="867"/>
    </location>
</feature>
<dbReference type="UniPathway" id="UPA00196"/>
<keyword evidence="8 11" id="KW-1133">Transmembrane helix</keyword>
<dbReference type="GO" id="GO:0005789">
    <property type="term" value="C:endoplasmic reticulum membrane"/>
    <property type="evidence" value="ECO:0007669"/>
    <property type="project" value="UniProtKB-SubCell"/>
</dbReference>
<evidence type="ECO:0000256" key="1">
    <source>
        <dbReference type="ARBA" id="ARBA00004477"/>
    </source>
</evidence>
<name>A0A2R5GM18_9STRA</name>
<proteinExistence type="inferred from homology"/>
<dbReference type="InterPro" id="IPR045687">
    <property type="entry name" value="PIGG/GPI7_C"/>
</dbReference>
<keyword evidence="7" id="KW-0256">Endoplasmic reticulum</keyword>
<dbReference type="InterPro" id="IPR039527">
    <property type="entry name" value="PIGG/GPI7"/>
</dbReference>
<feature type="transmembrane region" description="Helical" evidence="11">
    <location>
        <begin position="769"/>
        <end position="793"/>
    </location>
</feature>
<accession>A0A2R5GM18</accession>
<feature type="domain" description="GPI ethanolamine phosphate transferase 2 C-terminal" evidence="12">
    <location>
        <begin position="647"/>
        <end position="847"/>
    </location>
</feature>
<reference evidence="13 14" key="1">
    <citation type="submission" date="2017-12" db="EMBL/GenBank/DDBJ databases">
        <title>Sequencing, de novo assembly and annotation of complete genome of a new Thraustochytrid species, strain FCC1311.</title>
        <authorList>
            <person name="Sedici K."/>
            <person name="Godart F."/>
            <person name="Aiese Cigliano R."/>
            <person name="Sanseverino W."/>
            <person name="Barakat M."/>
            <person name="Ortet P."/>
            <person name="Marechal E."/>
            <person name="Cagnac O."/>
            <person name="Amato A."/>
        </authorList>
    </citation>
    <scope>NUCLEOTIDE SEQUENCE [LARGE SCALE GENOMIC DNA]</scope>
</reference>
<sequence length="868" mass="95705">MGPWTRTVILHVAQCAALVWVACVVLALDLPSPPWRITATTSTSSANEPIVSAADATTTAGLRPAYGRLVIMVVDALREDFVHERPEMRYVRQIMREEPERTASFVSDANTPTVTMPRIKALTTGTVPRFIDVMNNLNSKALAEDNLLDRLKAAGRRLVMYGDETWLKLFPHHFVRHDGTSSFFTKDFTEVDDNVTRHLAEDFDPSMQHPAAAAWDVAILHYLGVDHIGHSLGPDSSQLGVKLSEMDRIFEQLHRSLRQQDRIRANQAHHDASKHAYAPTLLVLLSDHGMNKVGNHGGASLPETSAFLLFAHVGATPPMEFSETEPRRRRHMAQVDLVPTLATLFDVGIPERSVGKILQEPFRSLADGSARYAAALEANAAQLERLVRREAPHLLNDDSMQMARSKDTESFVHRMHDAIYTARLGNGAAGDDERVLENVKLVIAVGVLALAALAGFARHVPWRELACPSYGLLGIHILHCLSLTSSSAIENEHVVWNFLVLSWLLGRGLHRLWQRICAASRPVEKVNVGVLETSTSLELATIGLVAVLLRVLRERLMIINFARLAAQDDEGNFVDEGTAVLVLPSVFYTPTVVALVLVLYGSATLWRLQRLRDTLDVSSRLLGAVLIIISMLLLFSLKVFEIPREASFGGLNELWRARAAYICAGSIFLWGGRATLARRDAWEFRMLGLEILLLLLHRKTGTAILCGAILLTRAAGEMHRTLSGSSLEVILFQWILGQCVFFALGNSHVISTVDISGAYTGLSDYNQTLVGSLTFVITFSGPILGVANAVRVLSLDHASGPTRRALIVATFVFQTCAALRIAVATGVLVAMRSHLFVWSVFAPKWMLETMLFFFQILAGFAFLAVAMR</sequence>
<dbReference type="InterPro" id="IPR037674">
    <property type="entry name" value="PIG-G_N"/>
</dbReference>
<dbReference type="EMBL" id="BEYU01000050">
    <property type="protein sequence ID" value="GBG28914.1"/>
    <property type="molecule type" value="Genomic_DNA"/>
</dbReference>
<evidence type="ECO:0000256" key="4">
    <source>
        <dbReference type="ARBA" id="ARBA00022502"/>
    </source>
</evidence>
<evidence type="ECO:0000256" key="11">
    <source>
        <dbReference type="SAM" id="Phobius"/>
    </source>
</evidence>
<dbReference type="OrthoDB" id="272139at2759"/>
<evidence type="ECO:0000313" key="13">
    <source>
        <dbReference type="EMBL" id="GBG28914.1"/>
    </source>
</evidence>
<evidence type="ECO:0000313" key="14">
    <source>
        <dbReference type="Proteomes" id="UP000241890"/>
    </source>
</evidence>
<dbReference type="InterPro" id="IPR017850">
    <property type="entry name" value="Alkaline_phosphatase_core_sf"/>
</dbReference>
<keyword evidence="6 11" id="KW-0812">Transmembrane</keyword>
<dbReference type="Pfam" id="PF19316">
    <property type="entry name" value="PIGO_PIGG"/>
    <property type="match status" value="1"/>
</dbReference>
<dbReference type="PANTHER" id="PTHR23072">
    <property type="entry name" value="PHOSPHATIDYLINOSITOL GLYCAN-RELATED"/>
    <property type="match status" value="1"/>
</dbReference>
<keyword evidence="5 13" id="KW-0808">Transferase</keyword>
<evidence type="ECO:0000259" key="12">
    <source>
        <dbReference type="Pfam" id="PF19316"/>
    </source>
</evidence>
<keyword evidence="10" id="KW-0325">Glycoprotein</keyword>
<organism evidence="13 14">
    <name type="scientific">Hondaea fermentalgiana</name>
    <dbReference type="NCBI Taxonomy" id="2315210"/>
    <lineage>
        <taxon>Eukaryota</taxon>
        <taxon>Sar</taxon>
        <taxon>Stramenopiles</taxon>
        <taxon>Bigyra</taxon>
        <taxon>Labyrinthulomycetes</taxon>
        <taxon>Thraustochytrida</taxon>
        <taxon>Thraustochytriidae</taxon>
        <taxon>Hondaea</taxon>
    </lineage>
</organism>
<keyword evidence="4" id="KW-0337">GPI-anchor biosynthesis</keyword>
<keyword evidence="9 11" id="KW-0472">Membrane</keyword>
<evidence type="ECO:0000256" key="9">
    <source>
        <dbReference type="ARBA" id="ARBA00023136"/>
    </source>
</evidence>
<comment type="caution">
    <text evidence="13">The sequence shown here is derived from an EMBL/GenBank/DDBJ whole genome shotgun (WGS) entry which is preliminary data.</text>
</comment>
<evidence type="ECO:0000256" key="7">
    <source>
        <dbReference type="ARBA" id="ARBA00022824"/>
    </source>
</evidence>
<comment type="subcellular location">
    <subcellularLocation>
        <location evidence="1">Endoplasmic reticulum membrane</location>
        <topology evidence="1">Multi-pass membrane protein</topology>
    </subcellularLocation>
</comment>
<evidence type="ECO:0000256" key="10">
    <source>
        <dbReference type="ARBA" id="ARBA00023180"/>
    </source>
</evidence>
<feature type="transmembrane region" description="Helical" evidence="11">
    <location>
        <begin position="805"/>
        <end position="830"/>
    </location>
</feature>
<dbReference type="Gene3D" id="3.40.720.10">
    <property type="entry name" value="Alkaline Phosphatase, subunit A"/>
    <property type="match status" value="1"/>
</dbReference>
<feature type="transmembrane region" description="Helical" evidence="11">
    <location>
        <begin position="621"/>
        <end position="639"/>
    </location>
</feature>
<feature type="transmembrane region" description="Helical" evidence="11">
    <location>
        <begin position="729"/>
        <end position="749"/>
    </location>
</feature>
<dbReference type="PANTHER" id="PTHR23072:SF0">
    <property type="entry name" value="GPI ETHANOLAMINE PHOSPHATE TRANSFERASE 2"/>
    <property type="match status" value="1"/>
</dbReference>
<dbReference type="Pfam" id="PF01663">
    <property type="entry name" value="Phosphodiest"/>
    <property type="match status" value="1"/>
</dbReference>
<evidence type="ECO:0000256" key="2">
    <source>
        <dbReference type="ARBA" id="ARBA00004687"/>
    </source>
</evidence>
<evidence type="ECO:0000256" key="6">
    <source>
        <dbReference type="ARBA" id="ARBA00022692"/>
    </source>
</evidence>
<dbReference type="PROSITE" id="PS51257">
    <property type="entry name" value="PROKAR_LIPOPROTEIN"/>
    <property type="match status" value="1"/>
</dbReference>